<dbReference type="InterPro" id="IPR017930">
    <property type="entry name" value="Myb_dom"/>
</dbReference>
<dbReference type="InterPro" id="IPR009057">
    <property type="entry name" value="Homeodomain-like_sf"/>
</dbReference>
<feature type="region of interest" description="Disordered" evidence="1">
    <location>
        <begin position="1"/>
        <end position="85"/>
    </location>
</feature>
<organism evidence="4 5">
    <name type="scientific">Bionectria ochroleuca</name>
    <name type="common">Gliocladium roseum</name>
    <dbReference type="NCBI Taxonomy" id="29856"/>
    <lineage>
        <taxon>Eukaryota</taxon>
        <taxon>Fungi</taxon>
        <taxon>Dikarya</taxon>
        <taxon>Ascomycota</taxon>
        <taxon>Pezizomycotina</taxon>
        <taxon>Sordariomycetes</taxon>
        <taxon>Hypocreomycetidae</taxon>
        <taxon>Hypocreales</taxon>
        <taxon>Bionectriaceae</taxon>
        <taxon>Clonostachys</taxon>
    </lineage>
</organism>
<feature type="non-terminal residue" evidence="4">
    <location>
        <position position="1"/>
    </location>
</feature>
<dbReference type="Gene3D" id="1.10.10.60">
    <property type="entry name" value="Homeodomain-like"/>
    <property type="match status" value="1"/>
</dbReference>
<dbReference type="InterPro" id="IPR050560">
    <property type="entry name" value="MYB_TF"/>
</dbReference>
<name>A0ABY6UKK7_BIOOC</name>
<dbReference type="Proteomes" id="UP000766486">
    <property type="component" value="Unassembled WGS sequence"/>
</dbReference>
<evidence type="ECO:0000313" key="4">
    <source>
        <dbReference type="EMBL" id="VUC31732.1"/>
    </source>
</evidence>
<feature type="region of interest" description="Disordered" evidence="1">
    <location>
        <begin position="312"/>
        <end position="357"/>
    </location>
</feature>
<comment type="caution">
    <text evidence="4">The sequence shown here is derived from an EMBL/GenBank/DDBJ whole genome shotgun (WGS) entry which is preliminary data.</text>
</comment>
<dbReference type="Pfam" id="PF00249">
    <property type="entry name" value="Myb_DNA-binding"/>
    <property type="match status" value="1"/>
</dbReference>
<dbReference type="EMBL" id="CABFNS010000834">
    <property type="protein sequence ID" value="VUC31732.1"/>
    <property type="molecule type" value="Genomic_DNA"/>
</dbReference>
<dbReference type="SUPFAM" id="SSF46689">
    <property type="entry name" value="Homeodomain-like"/>
    <property type="match status" value="1"/>
</dbReference>
<sequence>NGPDSDESSVSPSRQLRPTSVPLPTSSTTSPGQLPQLLEQQHQPLQPAPHVSRPIAPAAKSSARRSMPPQVSDQPAKKQSKWSPEEDTLIIELRGRGMKWEDISKQLPGRSAISCRLHYQNYLERRSEWSEERKDKLAQLYERFKADMWAKVAEELAVPWRAAEAMHWQLGETDMARRAGVVPFSLAAVNAEANANARRNSPSRGHYTHAHGGMHGDPGAPNRNLYGRSSQTVSGRPRAHTVGSRREPLTPQSRSMVEEQPEMGYAQVPMLAPIQSQAFPAKGRSLPSISELTTGITPYSGAPGPAQAIGIPNSMPLPHSSFVPPGPGYATHESLGSKRPASPDPSLRDAHHRRRMG</sequence>
<dbReference type="PROSITE" id="PS51294">
    <property type="entry name" value="HTH_MYB"/>
    <property type="match status" value="1"/>
</dbReference>
<evidence type="ECO:0000259" key="2">
    <source>
        <dbReference type="PROSITE" id="PS50090"/>
    </source>
</evidence>
<feature type="domain" description="HTH myb-type" evidence="3">
    <location>
        <begin position="74"/>
        <end position="127"/>
    </location>
</feature>
<accession>A0ABY6UKK7</accession>
<evidence type="ECO:0008006" key="6">
    <source>
        <dbReference type="Google" id="ProtNLM"/>
    </source>
</evidence>
<dbReference type="InterPro" id="IPR001005">
    <property type="entry name" value="SANT/Myb"/>
</dbReference>
<keyword evidence="5" id="KW-1185">Reference proteome</keyword>
<reference evidence="4 5" key="1">
    <citation type="submission" date="2019-06" db="EMBL/GenBank/DDBJ databases">
        <authorList>
            <person name="Broberg M."/>
        </authorList>
    </citation>
    <scope>NUCLEOTIDE SEQUENCE [LARGE SCALE GENOMIC DNA]</scope>
</reference>
<feature type="compositionally biased region" description="Low complexity" evidence="1">
    <location>
        <begin position="18"/>
        <end position="45"/>
    </location>
</feature>
<proteinExistence type="predicted"/>
<dbReference type="PROSITE" id="PS50090">
    <property type="entry name" value="MYB_LIKE"/>
    <property type="match status" value="1"/>
</dbReference>
<dbReference type="SMART" id="SM00717">
    <property type="entry name" value="SANT"/>
    <property type="match status" value="1"/>
</dbReference>
<evidence type="ECO:0000259" key="3">
    <source>
        <dbReference type="PROSITE" id="PS51294"/>
    </source>
</evidence>
<feature type="region of interest" description="Disordered" evidence="1">
    <location>
        <begin position="194"/>
        <end position="254"/>
    </location>
</feature>
<protein>
    <recommendedName>
        <fullName evidence="6">MYB DNA-binding domain-containing protein</fullName>
    </recommendedName>
</protein>
<evidence type="ECO:0000256" key="1">
    <source>
        <dbReference type="SAM" id="MobiDB-lite"/>
    </source>
</evidence>
<feature type="compositionally biased region" description="Polar residues" evidence="1">
    <location>
        <begin position="8"/>
        <end position="17"/>
    </location>
</feature>
<gene>
    <name evidence="4" type="ORF">CLO192961_LOCUS312752</name>
</gene>
<dbReference type="CDD" id="cd00167">
    <property type="entry name" value="SANT"/>
    <property type="match status" value="1"/>
</dbReference>
<dbReference type="PANTHER" id="PTHR45614">
    <property type="entry name" value="MYB PROTEIN-RELATED"/>
    <property type="match status" value="1"/>
</dbReference>
<feature type="domain" description="Myb-like" evidence="2">
    <location>
        <begin position="74"/>
        <end position="123"/>
    </location>
</feature>
<dbReference type="PANTHER" id="PTHR45614:SF51">
    <property type="entry name" value="MYB-LIKE DNA-BINDING PROTEIN BAS1"/>
    <property type="match status" value="1"/>
</dbReference>
<evidence type="ECO:0000313" key="5">
    <source>
        <dbReference type="Proteomes" id="UP000766486"/>
    </source>
</evidence>